<organism evidence="2 3">
    <name type="scientific">Symbiochloris irregularis</name>
    <dbReference type="NCBI Taxonomy" id="706552"/>
    <lineage>
        <taxon>Eukaryota</taxon>
        <taxon>Viridiplantae</taxon>
        <taxon>Chlorophyta</taxon>
        <taxon>core chlorophytes</taxon>
        <taxon>Trebouxiophyceae</taxon>
        <taxon>Trebouxiales</taxon>
        <taxon>Trebouxiaceae</taxon>
        <taxon>Symbiochloris</taxon>
    </lineage>
</organism>
<proteinExistence type="predicted"/>
<gene>
    <name evidence="2" type="ORF">WJX73_006351</name>
</gene>
<evidence type="ECO:0000256" key="1">
    <source>
        <dbReference type="SAM" id="MobiDB-lite"/>
    </source>
</evidence>
<dbReference type="EMBL" id="JALJOQ010000112">
    <property type="protein sequence ID" value="KAK9796980.1"/>
    <property type="molecule type" value="Genomic_DNA"/>
</dbReference>
<evidence type="ECO:0000313" key="2">
    <source>
        <dbReference type="EMBL" id="KAK9796980.1"/>
    </source>
</evidence>
<protein>
    <recommendedName>
        <fullName evidence="4">BZIP domain-containing protein</fullName>
    </recommendedName>
</protein>
<evidence type="ECO:0000313" key="3">
    <source>
        <dbReference type="Proteomes" id="UP001465755"/>
    </source>
</evidence>
<feature type="region of interest" description="Disordered" evidence="1">
    <location>
        <begin position="1"/>
        <end position="23"/>
    </location>
</feature>
<comment type="caution">
    <text evidence="2">The sequence shown here is derived from an EMBL/GenBank/DDBJ whole genome shotgun (WGS) entry which is preliminary data.</text>
</comment>
<accession>A0AAW1NUZ4</accession>
<keyword evidence="3" id="KW-1185">Reference proteome</keyword>
<sequence>MAPELAPTHVTLPEDRRREKNRTAQSRYRALKKEADLKAQQHLQSLATSIAELTAANMEMCSRERLMTELVQTQESFIDRISADERVLSVQQDMLLCEAMLTMSEVYGRSIDKQEAMSWTLEAWITNHFENFLTFLAANLPKAWADPNGPEAQQLAMMVLRRREAELRLTLFSCLHLAIYGWNLEYGPGLACPATQDTWRATLAGLQLSLEQQQQILQARRGALLYLEKAQERRVAAYAALQQEAQAGVMQTESAQCRGSSVLPCPQCTPDRAPSEGAAMLETALQTERKAVNVFLTRVTQDILGPLQEAWLDACAPTRPWCPDWWLMAGLLAQRHKEPQAPDFPDLLTYPPLPNIQALMPLLPAFQLLITPCTAKGSGGQLKRGLLNCSCITVRVQSPIGGVLYQMPSMQSLQGMTLVETQAGKYRQHWPVAASARSSSQELNCTN</sequence>
<dbReference type="AlphaFoldDB" id="A0AAW1NUZ4"/>
<name>A0AAW1NUZ4_9CHLO</name>
<dbReference type="Proteomes" id="UP001465755">
    <property type="component" value="Unassembled WGS sequence"/>
</dbReference>
<feature type="compositionally biased region" description="Basic and acidic residues" evidence="1">
    <location>
        <begin position="12"/>
        <end position="22"/>
    </location>
</feature>
<reference evidence="2 3" key="1">
    <citation type="journal article" date="2024" name="Nat. Commun.">
        <title>Phylogenomics reveals the evolutionary origins of lichenization in chlorophyte algae.</title>
        <authorList>
            <person name="Puginier C."/>
            <person name="Libourel C."/>
            <person name="Otte J."/>
            <person name="Skaloud P."/>
            <person name="Haon M."/>
            <person name="Grisel S."/>
            <person name="Petersen M."/>
            <person name="Berrin J.G."/>
            <person name="Delaux P.M."/>
            <person name="Dal Grande F."/>
            <person name="Keller J."/>
        </authorList>
    </citation>
    <scope>NUCLEOTIDE SEQUENCE [LARGE SCALE GENOMIC DNA]</scope>
    <source>
        <strain evidence="2 3">SAG 2036</strain>
    </source>
</reference>
<dbReference type="CDD" id="cd14686">
    <property type="entry name" value="bZIP"/>
    <property type="match status" value="1"/>
</dbReference>
<evidence type="ECO:0008006" key="4">
    <source>
        <dbReference type="Google" id="ProtNLM"/>
    </source>
</evidence>